<evidence type="ECO:0000256" key="4">
    <source>
        <dbReference type="ARBA" id="ARBA00022729"/>
    </source>
</evidence>
<feature type="domain" description="Carboxylesterase type B" evidence="9">
    <location>
        <begin position="31"/>
        <end position="531"/>
    </location>
</feature>
<dbReference type="Gene3D" id="3.40.50.1820">
    <property type="entry name" value="alpha/beta hydrolase"/>
    <property type="match status" value="1"/>
</dbReference>
<evidence type="ECO:0000259" key="9">
    <source>
        <dbReference type="Pfam" id="PF00135"/>
    </source>
</evidence>
<dbReference type="GeneID" id="28847191"/>
<dbReference type="SUPFAM" id="SSF53474">
    <property type="entry name" value="alpha/beta-Hydrolases"/>
    <property type="match status" value="1"/>
</dbReference>
<dbReference type="InterPro" id="IPR050309">
    <property type="entry name" value="Type-B_Carboxylest/Lipase"/>
</dbReference>
<evidence type="ECO:0000313" key="10">
    <source>
        <dbReference type="EMBL" id="OAQ71431.1"/>
    </source>
</evidence>
<sequence length="563" mass="61482">MKSATILNALYIFTATVAAVSCGNCNTQHVSVKLPFGTIIGRAGLTSETFNGIPYARPPVGPLRLKPPQALDVKGIFNATGQAKACPQLLVSAKNRQVLADLDEKLLEFPFVQPVESSEDCLTVSVQRPSGTKAGERLPVLFWIYGGGFQSGSTNTYDPTSLLAAASAEGLPFIYVGVNYRVGAYGFLPGAEVLKDASTNLGWLDQRMALQWVADNIAYFGGDPDKVTLWGESAGSISVLGQMMLYGGDAMYKGKPLFRAGIMNSGTILPANPVNSTRAQAVYDQVVNVAGCNSTGDTLPCLRRADYDKFHRAATSFESFLSYTGSSIPFLPRPDGKVLPDSPEVLISSGRYYAVPVIVGDQEDEGTLFSIFQNGMVSTDDKLVEYLSSVYFPDANQSQLAELVNAYPSKEAGSPFRTGNCSNLYPNYKRLAALVGDITFTLSRRIFLEMATKSSPTVPIWSYLSSYLHKHNVLGTYHASDLFQVFDGTPPSYATTSNRRYYLNFLYNLDPNKGGGGYSTWPQWKDNRTLMWFKTQFENGYLNDNFRMNAQTVISRLGAALRA</sequence>
<protein>
    <recommendedName>
        <fullName evidence="8">Carboxylic ester hydrolase</fullName>
        <ecNumber evidence="8">3.1.1.-</ecNumber>
    </recommendedName>
</protein>
<reference evidence="10 11" key="1">
    <citation type="journal article" date="2016" name="PLoS Pathog.">
        <title>Biosynthesis of antibiotic leucinostatins in bio-control fungus Purpureocillium lilacinum and their inhibition on phytophthora revealed by genome mining.</title>
        <authorList>
            <person name="Wang G."/>
            <person name="Liu Z."/>
            <person name="Lin R."/>
            <person name="Li E."/>
            <person name="Mao Z."/>
            <person name="Ling J."/>
            <person name="Yang Y."/>
            <person name="Yin W.B."/>
            <person name="Xie B."/>
        </authorList>
    </citation>
    <scope>NUCLEOTIDE SEQUENCE [LARGE SCALE GENOMIC DNA]</scope>
    <source>
        <strain evidence="10">170</strain>
    </source>
</reference>
<dbReference type="OrthoDB" id="408631at2759"/>
<dbReference type="PROSITE" id="PS51257">
    <property type="entry name" value="PROKAR_LIPOPROTEIN"/>
    <property type="match status" value="1"/>
</dbReference>
<dbReference type="GO" id="GO:0005576">
    <property type="term" value="C:extracellular region"/>
    <property type="evidence" value="ECO:0007669"/>
    <property type="project" value="UniProtKB-SubCell"/>
</dbReference>
<accession>A0A179G247</accession>
<dbReference type="Proteomes" id="UP000078397">
    <property type="component" value="Unassembled WGS sequence"/>
</dbReference>
<dbReference type="FunFam" id="3.40.50.1820:FF:000213">
    <property type="entry name" value="Carboxylic ester hydrolase"/>
    <property type="match status" value="1"/>
</dbReference>
<dbReference type="InterPro" id="IPR002018">
    <property type="entry name" value="CarbesteraseB"/>
</dbReference>
<keyword evidence="6" id="KW-0443">Lipid metabolism</keyword>
<evidence type="ECO:0000256" key="3">
    <source>
        <dbReference type="ARBA" id="ARBA00022525"/>
    </source>
</evidence>
<dbReference type="PROSITE" id="PS00122">
    <property type="entry name" value="CARBOXYLESTERASE_B_1"/>
    <property type="match status" value="1"/>
</dbReference>
<proteinExistence type="inferred from homology"/>
<gene>
    <name evidence="10" type="ORF">VFPPC_03730</name>
</gene>
<evidence type="ECO:0000256" key="5">
    <source>
        <dbReference type="ARBA" id="ARBA00022801"/>
    </source>
</evidence>
<dbReference type="EC" id="3.1.1.-" evidence="8"/>
<dbReference type="GO" id="GO:0006629">
    <property type="term" value="P:lipid metabolic process"/>
    <property type="evidence" value="ECO:0007669"/>
    <property type="project" value="UniProtKB-KW"/>
</dbReference>
<dbReference type="InterPro" id="IPR029058">
    <property type="entry name" value="AB_hydrolase_fold"/>
</dbReference>
<evidence type="ECO:0000256" key="1">
    <source>
        <dbReference type="ARBA" id="ARBA00004613"/>
    </source>
</evidence>
<organism evidence="10 11">
    <name type="scientific">Pochonia chlamydosporia 170</name>
    <dbReference type="NCBI Taxonomy" id="1380566"/>
    <lineage>
        <taxon>Eukaryota</taxon>
        <taxon>Fungi</taxon>
        <taxon>Dikarya</taxon>
        <taxon>Ascomycota</taxon>
        <taxon>Pezizomycotina</taxon>
        <taxon>Sordariomycetes</taxon>
        <taxon>Hypocreomycetidae</taxon>
        <taxon>Hypocreales</taxon>
        <taxon>Clavicipitaceae</taxon>
        <taxon>Pochonia</taxon>
    </lineage>
</organism>
<name>A0A179G247_METCM</name>
<comment type="similarity">
    <text evidence="2 8">Belongs to the type-B carboxylesterase/lipase family.</text>
</comment>
<dbReference type="ESTHER" id="metcm-a0a179g247">
    <property type="family name" value="Fungal_carboxylesterase_lipase"/>
</dbReference>
<dbReference type="GO" id="GO:0016787">
    <property type="term" value="F:hydrolase activity"/>
    <property type="evidence" value="ECO:0007669"/>
    <property type="project" value="UniProtKB-KW"/>
</dbReference>
<keyword evidence="4 8" id="KW-0732">Signal</keyword>
<keyword evidence="11" id="KW-1185">Reference proteome</keyword>
<feature type="signal peptide" evidence="8">
    <location>
        <begin position="1"/>
        <end position="19"/>
    </location>
</feature>
<evidence type="ECO:0000256" key="2">
    <source>
        <dbReference type="ARBA" id="ARBA00005964"/>
    </source>
</evidence>
<evidence type="ECO:0000256" key="8">
    <source>
        <dbReference type="RuleBase" id="RU361235"/>
    </source>
</evidence>
<dbReference type="InterPro" id="IPR019826">
    <property type="entry name" value="Carboxylesterase_B_AS"/>
</dbReference>
<keyword evidence="7" id="KW-0325">Glycoprotein</keyword>
<evidence type="ECO:0000256" key="7">
    <source>
        <dbReference type="ARBA" id="ARBA00023180"/>
    </source>
</evidence>
<comment type="subcellular location">
    <subcellularLocation>
        <location evidence="1">Secreted</location>
    </subcellularLocation>
</comment>
<evidence type="ECO:0000256" key="6">
    <source>
        <dbReference type="ARBA" id="ARBA00023098"/>
    </source>
</evidence>
<keyword evidence="5 8" id="KW-0378">Hydrolase</keyword>
<dbReference type="AlphaFoldDB" id="A0A179G247"/>
<dbReference type="PANTHER" id="PTHR11559">
    <property type="entry name" value="CARBOXYLESTERASE"/>
    <property type="match status" value="1"/>
</dbReference>
<dbReference type="Pfam" id="PF00135">
    <property type="entry name" value="COesterase"/>
    <property type="match status" value="1"/>
</dbReference>
<dbReference type="EMBL" id="LSBJ02000002">
    <property type="protein sequence ID" value="OAQ71431.1"/>
    <property type="molecule type" value="Genomic_DNA"/>
</dbReference>
<dbReference type="KEGG" id="pchm:VFPPC_03730"/>
<dbReference type="RefSeq" id="XP_018147968.1">
    <property type="nucleotide sequence ID" value="XM_018283197.1"/>
</dbReference>
<keyword evidence="3" id="KW-0964">Secreted</keyword>
<feature type="chain" id="PRO_5007950202" description="Carboxylic ester hydrolase" evidence="8">
    <location>
        <begin position="20"/>
        <end position="563"/>
    </location>
</feature>
<comment type="caution">
    <text evidence="10">The sequence shown here is derived from an EMBL/GenBank/DDBJ whole genome shotgun (WGS) entry which is preliminary data.</text>
</comment>
<dbReference type="STRING" id="1380566.A0A179G247"/>
<evidence type="ECO:0000313" key="11">
    <source>
        <dbReference type="Proteomes" id="UP000078397"/>
    </source>
</evidence>